<feature type="domain" description="DUF2264" evidence="1">
    <location>
        <begin position="33"/>
        <end position="400"/>
    </location>
</feature>
<name>A0ABU5HWE8_9BACE</name>
<reference evidence="2 3" key="1">
    <citation type="submission" date="2023-04" db="EMBL/GenBank/DDBJ databases">
        <title>Bacteroides pacosi sp. nov., isolated from the fecal material of an alpaca.</title>
        <authorList>
            <person name="Miller S."/>
            <person name="Hendry M."/>
            <person name="King J."/>
            <person name="Sankaranarayanan K."/>
            <person name="Lawson P.A."/>
        </authorList>
    </citation>
    <scope>NUCLEOTIDE SEQUENCE [LARGE SCALE GENOMIC DNA]</scope>
    <source>
        <strain evidence="2 3">A2-P53</strain>
    </source>
</reference>
<organism evidence="2 3">
    <name type="scientific">Bacteroides vicugnae</name>
    <dbReference type="NCBI Taxonomy" id="3037989"/>
    <lineage>
        <taxon>Bacteria</taxon>
        <taxon>Pseudomonadati</taxon>
        <taxon>Bacteroidota</taxon>
        <taxon>Bacteroidia</taxon>
        <taxon>Bacteroidales</taxon>
        <taxon>Bacteroidaceae</taxon>
        <taxon>Bacteroides</taxon>
    </lineage>
</organism>
<accession>A0ABU5HWE8</accession>
<dbReference type="PANTHER" id="PTHR35339:SF3">
    <property type="entry name" value="DUF2264 DOMAIN-CONTAINING PROTEIN"/>
    <property type="match status" value="1"/>
</dbReference>
<proteinExistence type="predicted"/>
<protein>
    <submittedName>
        <fullName evidence="2">DUF2264 domain-containing protein</fullName>
    </submittedName>
</protein>
<dbReference type="InterPro" id="IPR049349">
    <property type="entry name" value="DUF2264_N"/>
</dbReference>
<dbReference type="PANTHER" id="PTHR35339">
    <property type="entry name" value="LINALOOL DEHYDRATASE_ISOMERASE DOMAIN-CONTAINING PROTEIN"/>
    <property type="match status" value="1"/>
</dbReference>
<sequence>MMKSKNILVIILLCMLSTVIYAKKVKVEREICDREYWVQMAYKIAAPVLSNMSKGELKKNMQVEISPTWDGRSKDVTYMECFGRLMSGIAPWLSLPDDDTEEGKMRKQLREWALKSYAHAVDPDSPDYLLWRNEGQPLVDAAYIASSFLRAKEQLWEPLDDVTKQRYIKEFQLLRRIDPPYTNWLLFSAMIESFLMEADAQYDLFRIHTAVRKAEEWYVGDGWYSDGETFAFDYYNSYVIQPMFVQVMQTVNDHKVILHDRSLEMQKKTEDLAKKRMQRFGMILERFISPEASFPVFGRSMTYRLGVFQPLSMLCWKEMLPEELPEGQVRNALTCVMKRLFSVNGNFNEKGFLQLGFAGHQTGLADWYSNNGSMYITSEVFLPLGLPANHSFWTSAPQDWTSKKAWSGREFPKDHTIHY</sequence>
<dbReference type="InterPro" id="IPR016624">
    <property type="entry name" value="UCP014753"/>
</dbReference>
<dbReference type="EMBL" id="JARZAK010000021">
    <property type="protein sequence ID" value="MDY7260320.1"/>
    <property type="molecule type" value="Genomic_DNA"/>
</dbReference>
<dbReference type="PIRSF" id="PIRSF014753">
    <property type="entry name" value="UCP014753"/>
    <property type="match status" value="1"/>
</dbReference>
<dbReference type="Proteomes" id="UP001292913">
    <property type="component" value="Unassembled WGS sequence"/>
</dbReference>
<evidence type="ECO:0000259" key="1">
    <source>
        <dbReference type="Pfam" id="PF10022"/>
    </source>
</evidence>
<gene>
    <name evidence="2" type="ORF">QHG74_21640</name>
</gene>
<comment type="caution">
    <text evidence="2">The sequence shown here is derived from an EMBL/GenBank/DDBJ whole genome shotgun (WGS) entry which is preliminary data.</text>
</comment>
<dbReference type="RefSeq" id="WP_258980171.1">
    <property type="nucleotide sequence ID" value="NZ_JARZAK010000021.1"/>
</dbReference>
<evidence type="ECO:0000313" key="2">
    <source>
        <dbReference type="EMBL" id="MDY7260320.1"/>
    </source>
</evidence>
<evidence type="ECO:0000313" key="3">
    <source>
        <dbReference type="Proteomes" id="UP001292913"/>
    </source>
</evidence>
<dbReference type="Pfam" id="PF10022">
    <property type="entry name" value="DUF2264"/>
    <property type="match status" value="1"/>
</dbReference>
<keyword evidence="3" id="KW-1185">Reference proteome</keyword>